<feature type="compositionally biased region" description="Basic and acidic residues" evidence="1">
    <location>
        <begin position="172"/>
        <end position="186"/>
    </location>
</feature>
<dbReference type="OrthoDB" id="2552978at2759"/>
<organism evidence="2 3">
    <name type="scientific">Ceriporiopsis subvermispora (strain B)</name>
    <name type="common">White-rot fungus</name>
    <name type="synonym">Gelatoporia subvermispora</name>
    <dbReference type="NCBI Taxonomy" id="914234"/>
    <lineage>
        <taxon>Eukaryota</taxon>
        <taxon>Fungi</taxon>
        <taxon>Dikarya</taxon>
        <taxon>Basidiomycota</taxon>
        <taxon>Agaricomycotina</taxon>
        <taxon>Agaricomycetes</taxon>
        <taxon>Polyporales</taxon>
        <taxon>Gelatoporiaceae</taxon>
        <taxon>Gelatoporia</taxon>
    </lineage>
</organism>
<dbReference type="AlphaFoldDB" id="M2RBD4"/>
<protein>
    <recommendedName>
        <fullName evidence="4">SURP motif domain-containing protein</fullName>
    </recommendedName>
</protein>
<reference evidence="2 3" key="1">
    <citation type="journal article" date="2012" name="Proc. Natl. Acad. Sci. U.S.A.">
        <title>Comparative genomics of Ceriporiopsis subvermispora and Phanerochaete chrysosporium provide insight into selective ligninolysis.</title>
        <authorList>
            <person name="Fernandez-Fueyo E."/>
            <person name="Ruiz-Duenas F.J."/>
            <person name="Ferreira P."/>
            <person name="Floudas D."/>
            <person name="Hibbett D.S."/>
            <person name="Canessa P."/>
            <person name="Larrondo L.F."/>
            <person name="James T.Y."/>
            <person name="Seelenfreund D."/>
            <person name="Lobos S."/>
            <person name="Polanco R."/>
            <person name="Tello M."/>
            <person name="Honda Y."/>
            <person name="Watanabe T."/>
            <person name="Watanabe T."/>
            <person name="Ryu J.S."/>
            <person name="Kubicek C.P."/>
            <person name="Schmoll M."/>
            <person name="Gaskell J."/>
            <person name="Hammel K.E."/>
            <person name="St John F.J."/>
            <person name="Vanden Wymelenberg A."/>
            <person name="Sabat G."/>
            <person name="Splinter BonDurant S."/>
            <person name="Syed K."/>
            <person name="Yadav J.S."/>
            <person name="Doddapaneni H."/>
            <person name="Subramanian V."/>
            <person name="Lavin J.L."/>
            <person name="Oguiza J.A."/>
            <person name="Perez G."/>
            <person name="Pisabarro A.G."/>
            <person name="Ramirez L."/>
            <person name="Santoyo F."/>
            <person name="Master E."/>
            <person name="Coutinho P.M."/>
            <person name="Henrissat B."/>
            <person name="Lombard V."/>
            <person name="Magnuson J.K."/>
            <person name="Kuees U."/>
            <person name="Hori C."/>
            <person name="Igarashi K."/>
            <person name="Samejima M."/>
            <person name="Held B.W."/>
            <person name="Barry K.W."/>
            <person name="LaButti K.M."/>
            <person name="Lapidus A."/>
            <person name="Lindquist E.A."/>
            <person name="Lucas S.M."/>
            <person name="Riley R."/>
            <person name="Salamov A.A."/>
            <person name="Hoffmeister D."/>
            <person name="Schwenk D."/>
            <person name="Hadar Y."/>
            <person name="Yarden O."/>
            <person name="de Vries R.P."/>
            <person name="Wiebenga A."/>
            <person name="Stenlid J."/>
            <person name="Eastwood D."/>
            <person name="Grigoriev I.V."/>
            <person name="Berka R.M."/>
            <person name="Blanchette R.A."/>
            <person name="Kersten P."/>
            <person name="Martinez A.T."/>
            <person name="Vicuna R."/>
            <person name="Cullen D."/>
        </authorList>
    </citation>
    <scope>NUCLEOTIDE SEQUENCE [LARGE SCALE GENOMIC DNA]</scope>
    <source>
        <strain evidence="2 3">B</strain>
    </source>
</reference>
<feature type="region of interest" description="Disordered" evidence="1">
    <location>
        <begin position="168"/>
        <end position="283"/>
    </location>
</feature>
<feature type="compositionally biased region" description="Acidic residues" evidence="1">
    <location>
        <begin position="205"/>
        <end position="215"/>
    </location>
</feature>
<evidence type="ECO:0000313" key="2">
    <source>
        <dbReference type="EMBL" id="EMD35727.1"/>
    </source>
</evidence>
<evidence type="ECO:0000256" key="1">
    <source>
        <dbReference type="SAM" id="MobiDB-lite"/>
    </source>
</evidence>
<evidence type="ECO:0008006" key="4">
    <source>
        <dbReference type="Google" id="ProtNLM"/>
    </source>
</evidence>
<feature type="region of interest" description="Disordered" evidence="1">
    <location>
        <begin position="33"/>
        <end position="61"/>
    </location>
</feature>
<feature type="region of interest" description="Disordered" evidence="1">
    <location>
        <begin position="91"/>
        <end position="123"/>
    </location>
</feature>
<name>M2RBD4_CERS8</name>
<proteinExistence type="predicted"/>
<dbReference type="STRING" id="914234.M2RBD4"/>
<dbReference type="HOGENOM" id="CLU_055486_0_0_1"/>
<evidence type="ECO:0000313" key="3">
    <source>
        <dbReference type="Proteomes" id="UP000016930"/>
    </source>
</evidence>
<keyword evidence="3" id="KW-1185">Reference proteome</keyword>
<dbReference type="EMBL" id="KB445799">
    <property type="protein sequence ID" value="EMD35727.1"/>
    <property type="molecule type" value="Genomic_DNA"/>
</dbReference>
<gene>
    <name evidence="2" type="ORF">CERSUDRAFT_115685</name>
</gene>
<feature type="compositionally biased region" description="Pro residues" evidence="1">
    <location>
        <begin position="36"/>
        <end position="48"/>
    </location>
</feature>
<accession>M2RBD4</accession>
<sequence length="283" mass="31405">MTLKGKRKEKDEEKQELRGVWVDRYDVRLLLDALPEIPPPSEASPPGSPTGWSDLPSDAEDTFFFSREEAEDYHREKRRRLIDQGREARLAALRAEAGDDADASPEDQWGGSDEEPDEPQRELMRRTAAHVLGSPNPAQLELRILANHGADPRFAFLRGRWSRAWRTAKGRVRLEKEQEAKERREQTTAQKPASALGGLTGYGDSDAEDSGEEGADPVPTQNSGEGGIEKADPAHSDVLSAGDMPAETESAEETIKKARRDRAREWAEKRRAAKIAAGDDSDI</sequence>
<dbReference type="Proteomes" id="UP000016930">
    <property type="component" value="Unassembled WGS sequence"/>
</dbReference>